<sequence length="894" mass="101812">MWYLLRVLKPDWREKRMFGSLLIAISIPDLYIEVFQLARLENRSLLRTAKTPRNASHGMETTARVSVNWTCCAFIFLQGIISKFLQIPKIASPVPFPNVIQTCRQWNGICDRGLYTRLSQSAHTQRQAKSNKLARFFILAEKGRPVGSYALNIQLLRVNEMLLYVWHVSPCSRLSTGDTPCLLVSDAYDAVERLEWRTLSSLITGGKWCDSCCTVAGLPAFFFSGDRRQHSWLAFEQASSLSQTPSAAYASLATQLHTRVWPRIRSRLEVVLFYDGPQARRFRCLAYCVKIAGMSATQAYALSLIQPALSWLFLFISFEELRPERIHKSKHMFFDTPFKGCRLRSESLAGLNIQAFPQVEGQARDGIMAIGPSYPGPNHDLILTSRCSEPIRWVCIFWKGDSRTHQRDAGHFGCIYAAILSRFALIVRAAVLSEEDAVEHLGTHYCASSKEVEFSAKPAELQSRSDLCAGIHTIPYERPHIEDRQPAINSSPERVSREAIAAYEAIHLLKSLLIVFARQYPRSWSIIRRTLPRNGRRALYPRRSSQGWLETVMSVRHGRDINMVWSSLPLIFDGTVKSKKYDRSCCNDRALLAIENPQPPLLREFTHNPTRHDYLTGWKSFLEPFILFAGCFTPSKNMVHYKYMTTLPFTAPYSLQVLHALADFRCHVFAATDCIDDVAIFIPLGHTHVFIGNVRASIRADKAHEIIHLKNPQNMGEELAKGMAKFRDDPANSIPDHAKFICTKAQGAELKEVVKKRVTQIVERAYPEGLGWLERPESQEVKQYAAWACFHTNRLFDESERITTGGYIVQALYELMYCDLRDASPAYGFVAQPGKEPYWLDRITEEGVPTQSLDGFGFNEPYAAPMLPSETELHFIWHEAKSEWSRTLQQARKP</sequence>
<evidence type="ECO:0000313" key="1">
    <source>
        <dbReference type="EMBL" id="EME82780.1"/>
    </source>
</evidence>
<name>M2YYS6_PSEFD</name>
<dbReference type="RefSeq" id="XP_007926204.1">
    <property type="nucleotide sequence ID" value="XM_007928013.1"/>
</dbReference>
<proteinExistence type="predicted"/>
<dbReference type="VEuPathDB" id="FungiDB:MYCFIDRAFT_174320"/>
<reference evidence="1 2" key="1">
    <citation type="journal article" date="2012" name="PLoS Pathog.">
        <title>Diverse lifestyles and strategies of plant pathogenesis encoded in the genomes of eighteen Dothideomycetes fungi.</title>
        <authorList>
            <person name="Ohm R.A."/>
            <person name="Feau N."/>
            <person name="Henrissat B."/>
            <person name="Schoch C.L."/>
            <person name="Horwitz B.A."/>
            <person name="Barry K.W."/>
            <person name="Condon B.J."/>
            <person name="Copeland A.C."/>
            <person name="Dhillon B."/>
            <person name="Glaser F."/>
            <person name="Hesse C.N."/>
            <person name="Kosti I."/>
            <person name="LaButti K."/>
            <person name="Lindquist E.A."/>
            <person name="Lucas S."/>
            <person name="Salamov A.A."/>
            <person name="Bradshaw R.E."/>
            <person name="Ciuffetti L."/>
            <person name="Hamelin R.C."/>
            <person name="Kema G.H.J."/>
            <person name="Lawrence C."/>
            <person name="Scott J.A."/>
            <person name="Spatafora J.W."/>
            <person name="Turgeon B.G."/>
            <person name="de Wit P.J.G.M."/>
            <person name="Zhong S."/>
            <person name="Goodwin S.B."/>
            <person name="Grigoriev I.V."/>
        </authorList>
    </citation>
    <scope>NUCLEOTIDE SEQUENCE [LARGE SCALE GENOMIC DNA]</scope>
    <source>
        <strain evidence="1 2">CIRAD86</strain>
    </source>
</reference>
<dbReference type="EMBL" id="KB446558">
    <property type="protein sequence ID" value="EME82780.1"/>
    <property type="molecule type" value="Genomic_DNA"/>
</dbReference>
<dbReference type="OrthoDB" id="10564188at2759"/>
<dbReference type="GeneID" id="19333160"/>
<gene>
    <name evidence="1" type="ORF">MYCFIDRAFT_174320</name>
</gene>
<evidence type="ECO:0000313" key="2">
    <source>
        <dbReference type="Proteomes" id="UP000016932"/>
    </source>
</evidence>
<organism evidence="1 2">
    <name type="scientific">Pseudocercospora fijiensis (strain CIRAD86)</name>
    <name type="common">Black leaf streak disease fungus</name>
    <name type="synonym">Mycosphaerella fijiensis</name>
    <dbReference type="NCBI Taxonomy" id="383855"/>
    <lineage>
        <taxon>Eukaryota</taxon>
        <taxon>Fungi</taxon>
        <taxon>Dikarya</taxon>
        <taxon>Ascomycota</taxon>
        <taxon>Pezizomycotina</taxon>
        <taxon>Dothideomycetes</taxon>
        <taxon>Dothideomycetidae</taxon>
        <taxon>Mycosphaerellales</taxon>
        <taxon>Mycosphaerellaceae</taxon>
        <taxon>Pseudocercospora</taxon>
    </lineage>
</organism>
<accession>M2YYS6</accession>
<dbReference type="Proteomes" id="UP000016932">
    <property type="component" value="Unassembled WGS sequence"/>
</dbReference>
<dbReference type="AlphaFoldDB" id="M2YYS6"/>
<dbReference type="HOGENOM" id="CLU_323406_0_0_1"/>
<protein>
    <submittedName>
        <fullName evidence="1">Uncharacterized protein</fullName>
    </submittedName>
</protein>
<dbReference type="KEGG" id="pfj:MYCFIDRAFT_174320"/>
<keyword evidence="2" id="KW-1185">Reference proteome</keyword>